<dbReference type="AlphaFoldDB" id="A0A1J1HWD4"/>
<accession>A0A1J1HWD4</accession>
<protein>
    <submittedName>
        <fullName evidence="1">CLUMA_CG005869, isoform A</fullName>
    </submittedName>
</protein>
<dbReference type="EMBL" id="CVRI01000025">
    <property type="protein sequence ID" value="CRK92333.1"/>
    <property type="molecule type" value="Genomic_DNA"/>
</dbReference>
<proteinExistence type="predicted"/>
<dbReference type="Proteomes" id="UP000183832">
    <property type="component" value="Unassembled WGS sequence"/>
</dbReference>
<name>A0A1J1HWD4_9DIPT</name>
<organism evidence="1 2">
    <name type="scientific">Clunio marinus</name>
    <dbReference type="NCBI Taxonomy" id="568069"/>
    <lineage>
        <taxon>Eukaryota</taxon>
        <taxon>Metazoa</taxon>
        <taxon>Ecdysozoa</taxon>
        <taxon>Arthropoda</taxon>
        <taxon>Hexapoda</taxon>
        <taxon>Insecta</taxon>
        <taxon>Pterygota</taxon>
        <taxon>Neoptera</taxon>
        <taxon>Endopterygota</taxon>
        <taxon>Diptera</taxon>
        <taxon>Nematocera</taxon>
        <taxon>Chironomoidea</taxon>
        <taxon>Chironomidae</taxon>
        <taxon>Clunio</taxon>
    </lineage>
</organism>
<sequence>MKFLLLVNLHKQSIRLNSFNDKPAAFHAKDLFMSCDIARKSNRFVAKTSLMSSLTSVVKIIHNCVRKAILHCFKSESYEIDLGIESKRNCLLIIYPSA</sequence>
<keyword evidence="2" id="KW-1185">Reference proteome</keyword>
<evidence type="ECO:0000313" key="2">
    <source>
        <dbReference type="Proteomes" id="UP000183832"/>
    </source>
</evidence>
<gene>
    <name evidence="1" type="ORF">CLUMA_CG005869</name>
</gene>
<reference evidence="1 2" key="1">
    <citation type="submission" date="2015-04" db="EMBL/GenBank/DDBJ databases">
        <authorList>
            <person name="Syromyatnikov M.Y."/>
            <person name="Popov V.N."/>
        </authorList>
    </citation>
    <scope>NUCLEOTIDE SEQUENCE [LARGE SCALE GENOMIC DNA]</scope>
</reference>
<evidence type="ECO:0000313" key="1">
    <source>
        <dbReference type="EMBL" id="CRK92333.1"/>
    </source>
</evidence>